<evidence type="ECO:0000313" key="2">
    <source>
        <dbReference type="Proteomes" id="UP000275408"/>
    </source>
</evidence>
<reference evidence="1 2" key="1">
    <citation type="journal article" date="2018" name="Sci. Rep.">
        <title>Comparative analysis of the Pocillopora damicornis genome highlights role of immune system in coral evolution.</title>
        <authorList>
            <person name="Cunning R."/>
            <person name="Bay R.A."/>
            <person name="Gillette P."/>
            <person name="Baker A.C."/>
            <person name="Traylor-Knowles N."/>
        </authorList>
    </citation>
    <scope>NUCLEOTIDE SEQUENCE [LARGE SCALE GENOMIC DNA]</scope>
    <source>
        <strain evidence="1">RSMAS</strain>
        <tissue evidence="1">Whole animal</tissue>
    </source>
</reference>
<organism evidence="1 2">
    <name type="scientific">Pocillopora damicornis</name>
    <name type="common">Cauliflower coral</name>
    <name type="synonym">Millepora damicornis</name>
    <dbReference type="NCBI Taxonomy" id="46731"/>
    <lineage>
        <taxon>Eukaryota</taxon>
        <taxon>Metazoa</taxon>
        <taxon>Cnidaria</taxon>
        <taxon>Anthozoa</taxon>
        <taxon>Hexacorallia</taxon>
        <taxon>Scleractinia</taxon>
        <taxon>Astrocoeniina</taxon>
        <taxon>Pocilloporidae</taxon>
        <taxon>Pocillopora</taxon>
    </lineage>
</organism>
<dbReference type="AlphaFoldDB" id="A0A3M6UK24"/>
<protein>
    <submittedName>
        <fullName evidence="1">Uncharacterized protein</fullName>
    </submittedName>
</protein>
<proteinExistence type="predicted"/>
<dbReference type="Proteomes" id="UP000275408">
    <property type="component" value="Unassembled WGS sequence"/>
</dbReference>
<gene>
    <name evidence="1" type="ORF">pdam_00014907</name>
</gene>
<dbReference type="EMBL" id="RCHS01001351">
    <property type="protein sequence ID" value="RMX53975.1"/>
    <property type="molecule type" value="Genomic_DNA"/>
</dbReference>
<keyword evidence="2" id="KW-1185">Reference proteome</keyword>
<comment type="caution">
    <text evidence="1">The sequence shown here is derived from an EMBL/GenBank/DDBJ whole genome shotgun (WGS) entry which is preliminary data.</text>
</comment>
<name>A0A3M6UK24_POCDA</name>
<sequence>MEASPDLIILGLSSNFLPERRSIFSSSSANLQAIWAVNIHLNRAPSLDQFGQHVMITRNVTETHLVGFLLELFDGSFIDSTAFVDQMASGSRFSRIYVTDDNDVDMSLFLCHCCALDLLLLDEMI</sequence>
<accession>A0A3M6UK24</accession>
<evidence type="ECO:0000313" key="1">
    <source>
        <dbReference type="EMBL" id="RMX53975.1"/>
    </source>
</evidence>